<protein>
    <submittedName>
        <fullName evidence="1">Uncharacterized protein</fullName>
    </submittedName>
</protein>
<comment type="caution">
    <text evidence="1">The sequence shown here is derived from an EMBL/GenBank/DDBJ whole genome shotgun (WGS) entry which is preliminary data.</text>
</comment>
<evidence type="ECO:0000313" key="2">
    <source>
        <dbReference type="Proteomes" id="UP000006201"/>
    </source>
</evidence>
<reference evidence="1 2" key="1">
    <citation type="submission" date="2006-02" db="EMBL/GenBank/DDBJ databases">
        <authorList>
            <person name="Moran M.A."/>
            <person name="Kjelleberg S."/>
            <person name="Egan S."/>
            <person name="Saunders N."/>
            <person name="Thomas T."/>
            <person name="Ferriera S."/>
            <person name="Johnson J."/>
            <person name="Kravitz S."/>
            <person name="Halpern A."/>
            <person name="Remington K."/>
            <person name="Beeson K."/>
            <person name="Tran B."/>
            <person name="Rogers Y.-H."/>
            <person name="Friedman R."/>
            <person name="Venter J.C."/>
        </authorList>
    </citation>
    <scope>NUCLEOTIDE SEQUENCE [LARGE SCALE GENOMIC DNA]</scope>
    <source>
        <strain evidence="1 2">D2</strain>
    </source>
</reference>
<accession>A4CF71</accession>
<dbReference type="AlphaFoldDB" id="A4CF71"/>
<dbReference type="EMBL" id="AAOH01000011">
    <property type="protein sequence ID" value="EAR26619.1"/>
    <property type="molecule type" value="Genomic_DNA"/>
</dbReference>
<proteinExistence type="predicted"/>
<evidence type="ECO:0000313" key="1">
    <source>
        <dbReference type="EMBL" id="EAR26619.1"/>
    </source>
</evidence>
<dbReference type="Proteomes" id="UP000006201">
    <property type="component" value="Unassembled WGS sequence"/>
</dbReference>
<sequence>MGFLCYIFAPNFKELFKVKNSIKILSFMICCSVVPFSQAEDIQHNETQIQENIATGAQLIKITPNKMKFALDQFLSMYYGDKEPNLLPLSQYAYEHMTELELTELINGQKIGLANFYGLPVEVLREFENVMAERIADGSIINAKKLSSHHSIQADKDIGEKMTRITVTCKDACGTNLSNNIIIGITIANIAAGAGIGQLEKFVVDFVDNNDTVQVSEFYRYTNTIGGWSLGPAPLPRCSTCHLD</sequence>
<dbReference type="HOGENOM" id="CLU_1137299_0_0_6"/>
<name>A4CF71_9GAMM</name>
<gene>
    <name evidence="1" type="ORF">PTD2_00382</name>
</gene>
<keyword evidence="2" id="KW-1185">Reference proteome</keyword>
<organism evidence="1 2">
    <name type="scientific">Pseudoalteromonas tunicata D2</name>
    <dbReference type="NCBI Taxonomy" id="87626"/>
    <lineage>
        <taxon>Bacteria</taxon>
        <taxon>Pseudomonadati</taxon>
        <taxon>Pseudomonadota</taxon>
        <taxon>Gammaproteobacteria</taxon>
        <taxon>Alteromonadales</taxon>
        <taxon>Pseudoalteromonadaceae</taxon>
        <taxon>Pseudoalteromonas</taxon>
    </lineage>
</organism>